<name>A0A0L8H3U6_OCTBM</name>
<dbReference type="AlphaFoldDB" id="A0A0L8H3U6"/>
<sequence>MYIAFNKEVQNLTDQINGLRFPTSSPRARLCRRSFPRLRNTSTSREQTSICWYHNRFGIHAHKCISPCAFILVIQCQENSLTRG</sequence>
<gene>
    <name evidence="1" type="ORF">OCBIM_22023124mg</name>
</gene>
<organism evidence="1">
    <name type="scientific">Octopus bimaculoides</name>
    <name type="common">California two-spotted octopus</name>
    <dbReference type="NCBI Taxonomy" id="37653"/>
    <lineage>
        <taxon>Eukaryota</taxon>
        <taxon>Metazoa</taxon>
        <taxon>Spiralia</taxon>
        <taxon>Lophotrochozoa</taxon>
        <taxon>Mollusca</taxon>
        <taxon>Cephalopoda</taxon>
        <taxon>Coleoidea</taxon>
        <taxon>Octopodiformes</taxon>
        <taxon>Octopoda</taxon>
        <taxon>Incirrata</taxon>
        <taxon>Octopodidae</taxon>
        <taxon>Octopus</taxon>
    </lineage>
</organism>
<dbReference type="EMBL" id="KQ419350">
    <property type="protein sequence ID" value="KOF83877.1"/>
    <property type="molecule type" value="Genomic_DNA"/>
</dbReference>
<dbReference type="EMBL" id="KQ419350">
    <property type="protein sequence ID" value="KOF83878.1"/>
    <property type="molecule type" value="Genomic_DNA"/>
</dbReference>
<proteinExistence type="predicted"/>
<reference evidence="1" key="1">
    <citation type="submission" date="2015-07" db="EMBL/GenBank/DDBJ databases">
        <title>MeaNS - Measles Nucleotide Surveillance Program.</title>
        <authorList>
            <person name="Tran T."/>
            <person name="Druce J."/>
        </authorList>
    </citation>
    <scope>NUCLEOTIDE SEQUENCE</scope>
    <source>
        <strain evidence="1">UCB-OBI-ISO-001</strain>
        <tissue evidence="1">Gonad</tissue>
    </source>
</reference>
<protein>
    <submittedName>
        <fullName evidence="1">Uncharacterized protein</fullName>
    </submittedName>
</protein>
<evidence type="ECO:0000313" key="1">
    <source>
        <dbReference type="EMBL" id="KOF83877.1"/>
    </source>
</evidence>
<accession>A0A0L8H3U6</accession>